<keyword evidence="1" id="KW-0732">Signal</keyword>
<evidence type="ECO:0000256" key="1">
    <source>
        <dbReference type="SAM" id="SignalP"/>
    </source>
</evidence>
<dbReference type="Proteomes" id="UP001575181">
    <property type="component" value="Unassembled WGS sequence"/>
</dbReference>
<feature type="signal peptide" evidence="1">
    <location>
        <begin position="1"/>
        <end position="26"/>
    </location>
</feature>
<keyword evidence="3" id="KW-1185">Reference proteome</keyword>
<sequence length="179" mass="20425">MNRIFRNLFVSLGTATAVSLAAPALANDYEHGELHGMMMGHGMMEGGMSDHGMDMMDHGMMMKGMSALGLDEGQVQEMANIYKEYAQQRAGMKVEMMQLRWQLYQEMQKDQPSPEEVGKIYEQIAQKKKTLLQGKVQTRNEMMGVLNQEQMQKLQEMKKRMHKMHMGGGKHGSKHGYKH</sequence>
<proteinExistence type="predicted"/>
<evidence type="ECO:0000313" key="2">
    <source>
        <dbReference type="EMBL" id="MFA9460290.1"/>
    </source>
</evidence>
<evidence type="ECO:0000313" key="3">
    <source>
        <dbReference type="Proteomes" id="UP001575181"/>
    </source>
</evidence>
<dbReference type="EMBL" id="JBGUAW010000003">
    <property type="protein sequence ID" value="MFA9460290.1"/>
    <property type="molecule type" value="Genomic_DNA"/>
</dbReference>
<organism evidence="2 3">
    <name type="scientific">Thiohalorhabdus methylotrophus</name>
    <dbReference type="NCBI Taxonomy" id="3242694"/>
    <lineage>
        <taxon>Bacteria</taxon>
        <taxon>Pseudomonadati</taxon>
        <taxon>Pseudomonadota</taxon>
        <taxon>Gammaproteobacteria</taxon>
        <taxon>Thiohalorhabdales</taxon>
        <taxon>Thiohalorhabdaceae</taxon>
        <taxon>Thiohalorhabdus</taxon>
    </lineage>
</organism>
<comment type="caution">
    <text evidence="2">The sequence shown here is derived from an EMBL/GenBank/DDBJ whole genome shotgun (WGS) entry which is preliminary data.</text>
</comment>
<feature type="chain" id="PRO_5046319026" evidence="1">
    <location>
        <begin position="27"/>
        <end position="179"/>
    </location>
</feature>
<name>A0ABV4TUP0_9GAMM</name>
<dbReference type="Gene3D" id="1.20.120.1490">
    <property type="match status" value="1"/>
</dbReference>
<dbReference type="RefSeq" id="WP_373655074.1">
    <property type="nucleotide sequence ID" value="NZ_JBGUAW010000003.1"/>
</dbReference>
<gene>
    <name evidence="2" type="ORF">ACERLL_05560</name>
</gene>
<accession>A0ABV4TUP0</accession>
<reference evidence="2 3" key="1">
    <citation type="submission" date="2024-08" db="EMBL/GenBank/DDBJ databases">
        <title>Whole-genome sequencing of halo(alkali)philic microorganisms from hypersaline lakes.</title>
        <authorList>
            <person name="Sorokin D.Y."/>
            <person name="Merkel A.Y."/>
            <person name="Messina E."/>
            <person name="Yakimov M."/>
        </authorList>
    </citation>
    <scope>NUCLEOTIDE SEQUENCE [LARGE SCALE GENOMIC DNA]</scope>
    <source>
        <strain evidence="2 3">Cl-TMA</strain>
    </source>
</reference>
<protein>
    <submittedName>
        <fullName evidence="2">Spy/CpxP family protein refolding chaperone</fullName>
    </submittedName>
</protein>